<evidence type="ECO:0000313" key="2">
    <source>
        <dbReference type="EMBL" id="WAC01204.1"/>
    </source>
</evidence>
<evidence type="ECO:0008006" key="4">
    <source>
        <dbReference type="Google" id="ProtNLM"/>
    </source>
</evidence>
<reference evidence="2" key="1">
    <citation type="submission" date="2022-11" db="EMBL/GenBank/DDBJ databases">
        <title>Lacinutrix neustonica HL-RS19T sp. nov., isolated from the surface microlayer sample of brackish Lake Shihwa.</title>
        <authorList>
            <person name="Choi J.Y."/>
            <person name="Hwang C.Y."/>
        </authorList>
    </citation>
    <scope>NUCLEOTIDE SEQUENCE</scope>
    <source>
        <strain evidence="2">HL-RS19</strain>
    </source>
</reference>
<dbReference type="KEGG" id="lnu:N7U66_13825"/>
<organism evidence="2 3">
    <name type="scientific">Lacinutrix neustonica</name>
    <dbReference type="NCBI Taxonomy" id="2980107"/>
    <lineage>
        <taxon>Bacteria</taxon>
        <taxon>Pseudomonadati</taxon>
        <taxon>Bacteroidota</taxon>
        <taxon>Flavobacteriia</taxon>
        <taxon>Flavobacteriales</taxon>
        <taxon>Flavobacteriaceae</taxon>
        <taxon>Lacinutrix</taxon>
    </lineage>
</organism>
<gene>
    <name evidence="2" type="ORF">N7U66_13825</name>
</gene>
<keyword evidence="1" id="KW-0732">Signal</keyword>
<evidence type="ECO:0000256" key="1">
    <source>
        <dbReference type="SAM" id="SignalP"/>
    </source>
</evidence>
<sequence length="469" mass="51781">MKSTRKILTTLILFSFVSFNACRTEEIEVINPPQEQTLVANSTVATLMQRTATNDGSNDNIIDNSNCFNVQLPVTVFVNGLEITVDSTSNFDTIEAIFDELDDDDDTIVIQFPITIILADFTEVVINNSSEFDDFSDDCNDENEEDDDIECLDFQYPITASIYNANNELIETITINNDNELYNFIDDIDEEDVVTIQFPITVILSDGTTLTVNNLNELENTIDTFEDDCDEDDDYDYDDDDCNNCTDSQLTAILTDCSNWTVDKLERDDNDLEDIYNGYLFNFLTDGSITVTSSGTNFTGTWSASGTGNAIAVTVNVTGLIDFNDIRNLHEIDEEIGEVKFDLRLGDDRLRFESDCNSSGGGTLTSTLSDGLWIVSSYTDDGVDETTDYNGYQLNFDSNGTVVAANSTTINGTWAVQNAGNELLLNFGTSIPFDEFNDDWGVVSATTTQVIVQDISGGGGTDVLTLQKL</sequence>
<feature type="signal peptide" evidence="1">
    <location>
        <begin position="1"/>
        <end position="21"/>
    </location>
</feature>
<dbReference type="AlphaFoldDB" id="A0A9E8SDH7"/>
<dbReference type="EMBL" id="CP113088">
    <property type="protein sequence ID" value="WAC01204.1"/>
    <property type="molecule type" value="Genomic_DNA"/>
</dbReference>
<name>A0A9E8SDH7_9FLAO</name>
<protein>
    <recommendedName>
        <fullName evidence="4">Lipocalin-like domain-containing protein</fullName>
    </recommendedName>
</protein>
<keyword evidence="3" id="KW-1185">Reference proteome</keyword>
<accession>A0A9E8SDH7</accession>
<dbReference type="RefSeq" id="WP_267675820.1">
    <property type="nucleotide sequence ID" value="NZ_CP113088.1"/>
</dbReference>
<dbReference type="Proteomes" id="UP001164705">
    <property type="component" value="Chromosome"/>
</dbReference>
<feature type="chain" id="PRO_5038956895" description="Lipocalin-like domain-containing protein" evidence="1">
    <location>
        <begin position="22"/>
        <end position="469"/>
    </location>
</feature>
<evidence type="ECO:0000313" key="3">
    <source>
        <dbReference type="Proteomes" id="UP001164705"/>
    </source>
</evidence>
<proteinExistence type="predicted"/>